<comment type="subcellular location">
    <subcellularLocation>
        <location evidence="1">Cell membrane</location>
        <topology evidence="1">Single-pass type I membrane protein</topology>
    </subcellularLocation>
</comment>
<dbReference type="PANTHER" id="PTHR27002">
    <property type="entry name" value="RECEPTOR-LIKE SERINE/THREONINE-PROTEIN KINASE SD1-8"/>
    <property type="match status" value="1"/>
</dbReference>
<dbReference type="EC" id="2.7.11.1" evidence="16"/>
<proteinExistence type="inferred from homology"/>
<dbReference type="InParanoid" id="A0A059AAQ7"/>
<dbReference type="Gene3D" id="3.30.200.20">
    <property type="entry name" value="Phosphorylase Kinase, domain 1"/>
    <property type="match status" value="1"/>
</dbReference>
<evidence type="ECO:0000256" key="6">
    <source>
        <dbReference type="ARBA" id="ARBA00022729"/>
    </source>
</evidence>
<evidence type="ECO:0000256" key="8">
    <source>
        <dbReference type="ARBA" id="ARBA00022777"/>
    </source>
</evidence>
<feature type="domain" description="Bulb-type lectin" evidence="21">
    <location>
        <begin position="26"/>
        <end position="146"/>
    </location>
</feature>
<evidence type="ECO:0000256" key="9">
    <source>
        <dbReference type="ARBA" id="ARBA00022840"/>
    </source>
</evidence>
<dbReference type="PROSITE" id="PS50011">
    <property type="entry name" value="PROTEIN_KINASE_DOM"/>
    <property type="match status" value="1"/>
</dbReference>
<comment type="catalytic activity">
    <reaction evidence="15 16">
        <text>L-seryl-[protein] + ATP = O-phospho-L-seryl-[protein] + ADP + H(+)</text>
        <dbReference type="Rhea" id="RHEA:17989"/>
        <dbReference type="Rhea" id="RHEA-COMP:9863"/>
        <dbReference type="Rhea" id="RHEA-COMP:11604"/>
        <dbReference type="ChEBI" id="CHEBI:15378"/>
        <dbReference type="ChEBI" id="CHEBI:29999"/>
        <dbReference type="ChEBI" id="CHEBI:30616"/>
        <dbReference type="ChEBI" id="CHEBI:83421"/>
        <dbReference type="ChEBI" id="CHEBI:456216"/>
        <dbReference type="EC" id="2.7.11.1"/>
    </reaction>
</comment>
<dbReference type="SUPFAM" id="SSF56112">
    <property type="entry name" value="Protein kinase-like (PK-like)"/>
    <property type="match status" value="1"/>
</dbReference>
<evidence type="ECO:0000256" key="14">
    <source>
        <dbReference type="ARBA" id="ARBA00047899"/>
    </source>
</evidence>
<dbReference type="CDD" id="cd14066">
    <property type="entry name" value="STKc_IRAK"/>
    <property type="match status" value="1"/>
</dbReference>
<organism evidence="23">
    <name type="scientific">Eucalyptus grandis</name>
    <name type="common">Flooded gum</name>
    <dbReference type="NCBI Taxonomy" id="71139"/>
    <lineage>
        <taxon>Eukaryota</taxon>
        <taxon>Viridiplantae</taxon>
        <taxon>Streptophyta</taxon>
        <taxon>Embryophyta</taxon>
        <taxon>Tracheophyta</taxon>
        <taxon>Spermatophyta</taxon>
        <taxon>Magnoliopsida</taxon>
        <taxon>eudicotyledons</taxon>
        <taxon>Gunneridae</taxon>
        <taxon>Pentapetalae</taxon>
        <taxon>rosids</taxon>
        <taxon>malvids</taxon>
        <taxon>Myrtales</taxon>
        <taxon>Myrtaceae</taxon>
        <taxon>Myrtoideae</taxon>
        <taxon>Eucalypteae</taxon>
        <taxon>Eucalyptus</taxon>
    </lineage>
</organism>
<evidence type="ECO:0000256" key="15">
    <source>
        <dbReference type="ARBA" id="ARBA00048679"/>
    </source>
</evidence>
<dbReference type="InterPro" id="IPR001480">
    <property type="entry name" value="Bulb-type_lectin_dom"/>
</dbReference>
<dbReference type="Pfam" id="PF11883">
    <property type="entry name" value="DUF3403"/>
    <property type="match status" value="1"/>
</dbReference>
<evidence type="ECO:0000256" key="3">
    <source>
        <dbReference type="ARBA" id="ARBA00022527"/>
    </source>
</evidence>
<keyword evidence="6 19" id="KW-0732">Signal</keyword>
<dbReference type="PROSITE" id="PS00107">
    <property type="entry name" value="PROTEIN_KINASE_ATP"/>
    <property type="match status" value="1"/>
</dbReference>
<evidence type="ECO:0000256" key="13">
    <source>
        <dbReference type="ARBA" id="ARBA00023180"/>
    </source>
</evidence>
<dbReference type="FunFam" id="3.30.200.20:FF:000195">
    <property type="entry name" value="G-type lectin S-receptor-like serine/threonine-protein kinase"/>
    <property type="match status" value="1"/>
</dbReference>
<dbReference type="Pfam" id="PF08276">
    <property type="entry name" value="PAN_2"/>
    <property type="match status" value="1"/>
</dbReference>
<dbReference type="Pfam" id="PF01453">
    <property type="entry name" value="B_lectin"/>
    <property type="match status" value="1"/>
</dbReference>
<dbReference type="GO" id="GO:0004674">
    <property type="term" value="F:protein serine/threonine kinase activity"/>
    <property type="evidence" value="ECO:0007669"/>
    <property type="project" value="UniProtKB-KW"/>
</dbReference>
<comment type="catalytic activity">
    <reaction evidence="14 16">
        <text>L-threonyl-[protein] + ATP = O-phospho-L-threonyl-[protein] + ADP + H(+)</text>
        <dbReference type="Rhea" id="RHEA:46608"/>
        <dbReference type="Rhea" id="RHEA-COMP:11060"/>
        <dbReference type="Rhea" id="RHEA-COMP:11605"/>
        <dbReference type="ChEBI" id="CHEBI:15378"/>
        <dbReference type="ChEBI" id="CHEBI:30013"/>
        <dbReference type="ChEBI" id="CHEBI:30616"/>
        <dbReference type="ChEBI" id="CHEBI:61977"/>
        <dbReference type="ChEBI" id="CHEBI:456216"/>
        <dbReference type="EC" id="2.7.11.1"/>
    </reaction>
</comment>
<gene>
    <name evidence="23" type="ORF">EUGRSUZ_J00550</name>
</gene>
<dbReference type="FunFam" id="2.90.10.10:FF:000004">
    <property type="entry name" value="G-type lectin S-receptor-like serine/threonine-protein kinase"/>
    <property type="match status" value="1"/>
</dbReference>
<keyword evidence="9 16" id="KW-0067">ATP-binding</keyword>
<keyword evidence="4 16" id="KW-0808">Transferase</keyword>
<feature type="domain" description="Apple" evidence="22">
    <location>
        <begin position="332"/>
        <end position="422"/>
    </location>
</feature>
<keyword evidence="3 16" id="KW-0723">Serine/threonine-protein kinase</keyword>
<dbReference type="Pfam" id="PF00954">
    <property type="entry name" value="S_locus_glycop"/>
    <property type="match status" value="1"/>
</dbReference>
<evidence type="ECO:0000259" key="22">
    <source>
        <dbReference type="PROSITE" id="PS50948"/>
    </source>
</evidence>
<dbReference type="InterPro" id="IPR024171">
    <property type="entry name" value="SRK-like_kinase"/>
</dbReference>
<evidence type="ECO:0000256" key="7">
    <source>
        <dbReference type="ARBA" id="ARBA00022741"/>
    </source>
</evidence>
<dbReference type="InterPro" id="IPR001245">
    <property type="entry name" value="Ser-Thr/Tyr_kinase_cat_dom"/>
</dbReference>
<feature type="binding site" evidence="17">
    <location>
        <position position="526"/>
    </location>
    <ligand>
        <name>ATP</name>
        <dbReference type="ChEBI" id="CHEBI:30616"/>
    </ligand>
</feature>
<evidence type="ECO:0000256" key="5">
    <source>
        <dbReference type="ARBA" id="ARBA00022692"/>
    </source>
</evidence>
<evidence type="ECO:0000256" key="11">
    <source>
        <dbReference type="ARBA" id="ARBA00023136"/>
    </source>
</evidence>
<dbReference type="CDD" id="cd00028">
    <property type="entry name" value="B_lectin"/>
    <property type="match status" value="1"/>
</dbReference>
<sequence length="816" mass="90843">MADPPIFSFFCTSIIVLSLLPLSNTADTLSSVQSIREGETLVSPGRKFELGFFSAGSSKNSYLGIWFVVSPEKVVWVANRNNPLADSNRTLKISNEGELVILNRSNSIIWSTNSTKALRNPVAQLLDSGNLVLKEPNGLDSADYSWQSFDYPSDTFLLGMTLGWNFRTGLEHHLTSWRTTDDPSPGDYTLKYKIEGLPQLEIVSNGSVKVHRSGPWNGVELGGMSKVSTPIGKPIFVHNETAAYFAIEIYKDDITAKSTLSPDGIVQTLLLKSGSTKWDLTFSLPDNPCDNYGHCGTNGVCRVNRSLRCLCLHGFMPKSQEEWDMLNSTGGCIRKVQLNSSRGEGFMKLSHVKLPDLIDFQLFQNMSLKECKVECLKNCSCIAYANSDVRGEGCLMWFGDLIDIKEIDIVGYGQYLFVRLPASELGKYSALTNSIRSLSKKLVTITVVSSISGLLIVGTALSIIWKRRMKSRGLPSGMDDIDLPLYDFATVAAATNHFSQTNKLGAGGFGSVYKGILSTGQEVAVKRLSKYSGQGPDEFMNEALLIAKLQHRNLVGLVGCCIEGEERMLIYEYMPNKSLNYFIFEHDRSSSLAWKMRFDIILGIARGLLYLHRDSKLQVIHRDLKTSNILLDADMNPKISDFGLARIFQGDDTEAETRRIVGTYGYMSPEYVIDGKFSVKSDVFSFGVLLLEIVSSKRNRGFQHPDHYHTLLGHAWLLWSEGRAMELIDEFERASFVVSQAERCIQVGLLCVQKFPEDRPTMSSVVFMLANEGATLPLPKEPGFFIERSSDTSYAYFVMEESKTCNVVTVTLPEGR</sequence>
<keyword evidence="8 16" id="KW-0418">Kinase</keyword>
<evidence type="ECO:0000259" key="20">
    <source>
        <dbReference type="PROSITE" id="PS50011"/>
    </source>
</evidence>
<dbReference type="SMART" id="SM00473">
    <property type="entry name" value="PAN_AP"/>
    <property type="match status" value="1"/>
</dbReference>
<dbReference type="Pfam" id="PF07714">
    <property type="entry name" value="PK_Tyr_Ser-Thr"/>
    <property type="match status" value="1"/>
</dbReference>
<dbReference type="Gramene" id="KCW50903">
    <property type="protein sequence ID" value="KCW50903"/>
    <property type="gene ID" value="EUGRSUZ_J00550"/>
</dbReference>
<accession>A0A059AAQ7</accession>
<evidence type="ECO:0000256" key="10">
    <source>
        <dbReference type="ARBA" id="ARBA00022989"/>
    </source>
</evidence>
<dbReference type="GO" id="GO:0005886">
    <property type="term" value="C:plasma membrane"/>
    <property type="evidence" value="ECO:0007669"/>
    <property type="project" value="UniProtKB-SubCell"/>
</dbReference>
<dbReference type="SUPFAM" id="SSF51110">
    <property type="entry name" value="alpha-D-mannose-specific plant lectins"/>
    <property type="match status" value="1"/>
</dbReference>
<dbReference type="InterPro" id="IPR003609">
    <property type="entry name" value="Pan_app"/>
</dbReference>
<dbReference type="InterPro" id="IPR021820">
    <property type="entry name" value="S-locus_recpt_kinase_C"/>
</dbReference>
<dbReference type="PIRSF" id="PIRSF000641">
    <property type="entry name" value="SRK"/>
    <property type="match status" value="1"/>
</dbReference>
<keyword evidence="7 16" id="KW-0547">Nucleotide-binding</keyword>
<evidence type="ECO:0000256" key="2">
    <source>
        <dbReference type="ARBA" id="ARBA00022475"/>
    </source>
</evidence>
<dbReference type="CDD" id="cd01098">
    <property type="entry name" value="PAN_AP_plant"/>
    <property type="match status" value="1"/>
</dbReference>
<dbReference type="CDD" id="cd00054">
    <property type="entry name" value="EGF_CA"/>
    <property type="match status" value="1"/>
</dbReference>
<feature type="transmembrane region" description="Helical" evidence="18">
    <location>
        <begin position="442"/>
        <end position="465"/>
    </location>
</feature>
<evidence type="ECO:0000313" key="23">
    <source>
        <dbReference type="EMBL" id="KCW50903.1"/>
    </source>
</evidence>
<keyword evidence="11 18" id="KW-0472">Membrane</keyword>
<evidence type="ECO:0000256" key="18">
    <source>
        <dbReference type="SAM" id="Phobius"/>
    </source>
</evidence>
<dbReference type="InterPro" id="IPR017441">
    <property type="entry name" value="Protein_kinase_ATP_BS"/>
</dbReference>
<keyword evidence="2" id="KW-1003">Cell membrane</keyword>
<feature type="signal peptide" evidence="19">
    <location>
        <begin position="1"/>
        <end position="25"/>
    </location>
</feature>
<dbReference type="InterPro" id="IPR036426">
    <property type="entry name" value="Bulb-type_lectin_dom_sf"/>
</dbReference>
<evidence type="ECO:0000256" key="4">
    <source>
        <dbReference type="ARBA" id="ARBA00022679"/>
    </source>
</evidence>
<dbReference type="FunFam" id="1.10.510.10:FF:000060">
    <property type="entry name" value="G-type lectin S-receptor-like serine/threonine-protein kinase"/>
    <property type="match status" value="1"/>
</dbReference>
<name>A0A059AAQ7_EUCGR</name>
<keyword evidence="13" id="KW-0325">Glycoprotein</keyword>
<evidence type="ECO:0000259" key="21">
    <source>
        <dbReference type="PROSITE" id="PS50927"/>
    </source>
</evidence>
<dbReference type="SMART" id="SM00108">
    <property type="entry name" value="B_lectin"/>
    <property type="match status" value="1"/>
</dbReference>
<evidence type="ECO:0000256" key="17">
    <source>
        <dbReference type="PROSITE-ProRule" id="PRU10141"/>
    </source>
</evidence>
<evidence type="ECO:0000256" key="16">
    <source>
        <dbReference type="PIRNR" id="PIRNR000641"/>
    </source>
</evidence>
<dbReference type="AlphaFoldDB" id="A0A059AAQ7"/>
<keyword evidence="12" id="KW-1015">Disulfide bond</keyword>
<dbReference type="PANTHER" id="PTHR27002:SF214">
    <property type="entry name" value="RECEPTOR-LIKE SERINE_THREONINE-PROTEIN KINASE"/>
    <property type="match status" value="1"/>
</dbReference>
<dbReference type="GO" id="GO:0005524">
    <property type="term" value="F:ATP binding"/>
    <property type="evidence" value="ECO:0007669"/>
    <property type="project" value="UniProtKB-UniRule"/>
</dbReference>
<dbReference type="GO" id="GO:0048544">
    <property type="term" value="P:recognition of pollen"/>
    <property type="evidence" value="ECO:0007669"/>
    <property type="project" value="InterPro"/>
</dbReference>
<feature type="domain" description="Protein kinase" evidence="20">
    <location>
        <begin position="498"/>
        <end position="784"/>
    </location>
</feature>
<dbReference type="InterPro" id="IPR000858">
    <property type="entry name" value="S_locus_glycoprot_dom"/>
</dbReference>
<protein>
    <recommendedName>
        <fullName evidence="16">Receptor-like serine/threonine-protein kinase</fullName>
        <ecNumber evidence="16">2.7.11.1</ecNumber>
    </recommendedName>
</protein>
<dbReference type="SMART" id="SM00220">
    <property type="entry name" value="S_TKc"/>
    <property type="match status" value="1"/>
</dbReference>
<dbReference type="GO" id="GO:0106310">
    <property type="term" value="F:protein serine kinase activity"/>
    <property type="evidence" value="ECO:0007669"/>
    <property type="project" value="RHEA"/>
</dbReference>
<evidence type="ECO:0000256" key="1">
    <source>
        <dbReference type="ARBA" id="ARBA00004251"/>
    </source>
</evidence>
<dbReference type="PROSITE" id="PS00108">
    <property type="entry name" value="PROTEIN_KINASE_ST"/>
    <property type="match status" value="1"/>
</dbReference>
<feature type="chain" id="PRO_5001573137" description="Receptor-like serine/threonine-protein kinase" evidence="19">
    <location>
        <begin position="26"/>
        <end position="816"/>
    </location>
</feature>
<dbReference type="PROSITE" id="PS50948">
    <property type="entry name" value="PAN"/>
    <property type="match status" value="1"/>
</dbReference>
<comment type="similarity">
    <text evidence="16">Belongs to the protein kinase superfamily. Ser/Thr protein kinase family.</text>
</comment>
<dbReference type="Gene3D" id="2.90.10.10">
    <property type="entry name" value="Bulb-type lectin domain"/>
    <property type="match status" value="1"/>
</dbReference>
<keyword evidence="5 18" id="KW-0812">Transmembrane</keyword>
<dbReference type="EMBL" id="KK198762">
    <property type="protein sequence ID" value="KCW50903.1"/>
    <property type="molecule type" value="Genomic_DNA"/>
</dbReference>
<reference evidence="23" key="1">
    <citation type="submission" date="2013-07" db="EMBL/GenBank/DDBJ databases">
        <title>The genome of Eucalyptus grandis.</title>
        <authorList>
            <person name="Schmutz J."/>
            <person name="Hayes R."/>
            <person name="Myburg A."/>
            <person name="Tuskan G."/>
            <person name="Grattapaglia D."/>
            <person name="Rokhsar D.S."/>
        </authorList>
    </citation>
    <scope>NUCLEOTIDE SEQUENCE</scope>
    <source>
        <tissue evidence="23">Leaf extractions</tissue>
    </source>
</reference>
<keyword evidence="10 18" id="KW-1133">Transmembrane helix</keyword>
<evidence type="ECO:0000256" key="12">
    <source>
        <dbReference type="ARBA" id="ARBA00023157"/>
    </source>
</evidence>
<dbReference type="PROSITE" id="PS50927">
    <property type="entry name" value="BULB_LECTIN"/>
    <property type="match status" value="1"/>
</dbReference>
<dbReference type="InterPro" id="IPR011009">
    <property type="entry name" value="Kinase-like_dom_sf"/>
</dbReference>
<evidence type="ECO:0000256" key="19">
    <source>
        <dbReference type="SAM" id="SignalP"/>
    </source>
</evidence>
<dbReference type="InterPro" id="IPR000719">
    <property type="entry name" value="Prot_kinase_dom"/>
</dbReference>
<dbReference type="InterPro" id="IPR008271">
    <property type="entry name" value="Ser/Thr_kinase_AS"/>
</dbReference>
<dbReference type="Gene3D" id="1.10.510.10">
    <property type="entry name" value="Transferase(Phosphotransferase) domain 1"/>
    <property type="match status" value="1"/>
</dbReference>